<accession>A0A645GUJ2</accession>
<dbReference type="EMBL" id="VSSQ01080836">
    <property type="protein sequence ID" value="MPN29926.1"/>
    <property type="molecule type" value="Genomic_DNA"/>
</dbReference>
<dbReference type="AlphaFoldDB" id="A0A645GUJ2"/>
<sequence>MVDGKELFKIAYDGTMEIAGKGSQMGMEMVMEGTGATKGFYYYNPALSIVVSTEGLIEMNTNINVSGPQSMTIPMSQTIKVTSTTEAL</sequence>
<organism evidence="1">
    <name type="scientific">bioreactor metagenome</name>
    <dbReference type="NCBI Taxonomy" id="1076179"/>
    <lineage>
        <taxon>unclassified sequences</taxon>
        <taxon>metagenomes</taxon>
        <taxon>ecological metagenomes</taxon>
    </lineage>
</organism>
<gene>
    <name evidence="1" type="ORF">SDC9_177381</name>
</gene>
<protein>
    <submittedName>
        <fullName evidence="1">Uncharacterized protein</fullName>
    </submittedName>
</protein>
<proteinExistence type="predicted"/>
<comment type="caution">
    <text evidence="1">The sequence shown here is derived from an EMBL/GenBank/DDBJ whole genome shotgun (WGS) entry which is preliminary data.</text>
</comment>
<reference evidence="1" key="1">
    <citation type="submission" date="2019-08" db="EMBL/GenBank/DDBJ databases">
        <authorList>
            <person name="Kucharzyk K."/>
            <person name="Murdoch R.W."/>
            <person name="Higgins S."/>
            <person name="Loffler F."/>
        </authorList>
    </citation>
    <scope>NUCLEOTIDE SEQUENCE</scope>
</reference>
<name>A0A645GUJ2_9ZZZZ</name>
<evidence type="ECO:0000313" key="1">
    <source>
        <dbReference type="EMBL" id="MPN29926.1"/>
    </source>
</evidence>